<comment type="caution">
    <text evidence="1">The sequence shown here is derived from an EMBL/GenBank/DDBJ whole genome shotgun (WGS) entry which is preliminary data.</text>
</comment>
<name>A0A927H0G1_9BACL</name>
<proteinExistence type="predicted"/>
<keyword evidence="2" id="KW-1185">Reference proteome</keyword>
<dbReference type="Pfam" id="PF25948">
    <property type="entry name" value="DUF7986"/>
    <property type="match status" value="1"/>
</dbReference>
<reference evidence="1" key="1">
    <citation type="submission" date="2020-09" db="EMBL/GenBank/DDBJ databases">
        <title>A novel bacterium of genus Paenibacillus, isolated from South China Sea.</title>
        <authorList>
            <person name="Huang H."/>
            <person name="Mo K."/>
            <person name="Hu Y."/>
        </authorList>
    </citation>
    <scope>NUCLEOTIDE SEQUENCE</scope>
    <source>
        <strain evidence="1">IB182363</strain>
    </source>
</reference>
<organism evidence="1 2">
    <name type="scientific">Paenibacillus oceani</name>
    <dbReference type="NCBI Taxonomy" id="2772510"/>
    <lineage>
        <taxon>Bacteria</taxon>
        <taxon>Bacillati</taxon>
        <taxon>Bacillota</taxon>
        <taxon>Bacilli</taxon>
        <taxon>Bacillales</taxon>
        <taxon>Paenibacillaceae</taxon>
        <taxon>Paenibacillus</taxon>
    </lineage>
</organism>
<dbReference type="EMBL" id="JACXJA010000011">
    <property type="protein sequence ID" value="MBD2862444.1"/>
    <property type="molecule type" value="Genomic_DNA"/>
</dbReference>
<sequence>MEKELLAAMLQSESSLYEITEVDQKEGVLVLHDVLHSSNQPVKLVDRGLSGSVQGSALVYTRLIHLEKFTMTSGLGFMFSMNHKDYILNRSRKMLKKTKHGDRSVDTFIVFFHLNRSDGLPVLFENVTT</sequence>
<dbReference type="Proteomes" id="UP000639396">
    <property type="component" value="Unassembled WGS sequence"/>
</dbReference>
<dbReference type="RefSeq" id="WP_190927391.1">
    <property type="nucleotide sequence ID" value="NZ_JACXJA010000011.1"/>
</dbReference>
<dbReference type="InterPro" id="IPR058292">
    <property type="entry name" value="DUF7986"/>
</dbReference>
<evidence type="ECO:0000313" key="1">
    <source>
        <dbReference type="EMBL" id="MBD2862444.1"/>
    </source>
</evidence>
<protein>
    <submittedName>
        <fullName evidence="1">Uncharacterized protein</fullName>
    </submittedName>
</protein>
<gene>
    <name evidence="1" type="ORF">IDH45_10665</name>
</gene>
<evidence type="ECO:0000313" key="2">
    <source>
        <dbReference type="Proteomes" id="UP000639396"/>
    </source>
</evidence>
<dbReference type="AlphaFoldDB" id="A0A927H0G1"/>
<accession>A0A927H0G1</accession>